<keyword evidence="2" id="KW-1185">Reference proteome</keyword>
<evidence type="ECO:0000313" key="2">
    <source>
        <dbReference type="Proteomes" id="UP000542342"/>
    </source>
</evidence>
<protein>
    <submittedName>
        <fullName evidence="1">Type I-MYXAN CRISPR-associated protein Cas6/Cmx6</fullName>
    </submittedName>
</protein>
<organism evidence="1 2">
    <name type="scientific">Thermogemmata fonticola</name>
    <dbReference type="NCBI Taxonomy" id="2755323"/>
    <lineage>
        <taxon>Bacteria</taxon>
        <taxon>Pseudomonadati</taxon>
        <taxon>Planctomycetota</taxon>
        <taxon>Planctomycetia</taxon>
        <taxon>Gemmatales</taxon>
        <taxon>Gemmataceae</taxon>
        <taxon>Thermogemmata</taxon>
    </lineage>
</organism>
<dbReference type="RefSeq" id="WP_194539287.1">
    <property type="nucleotide sequence ID" value="NZ_JACEFB010000014.1"/>
</dbReference>
<dbReference type="EMBL" id="JACEFB010000014">
    <property type="protein sequence ID" value="MBA2227423.1"/>
    <property type="molecule type" value="Genomic_DNA"/>
</dbReference>
<comment type="caution">
    <text evidence="1">The sequence shown here is derived from an EMBL/GenBank/DDBJ whole genome shotgun (WGS) entry which is preliminary data.</text>
</comment>
<accession>A0A7V9ACX5</accession>
<dbReference type="AlphaFoldDB" id="A0A7V9ACX5"/>
<dbReference type="Proteomes" id="UP000542342">
    <property type="component" value="Unassembled WGS sequence"/>
</dbReference>
<gene>
    <name evidence="1" type="primary">cas6</name>
    <name evidence="1" type="ORF">H0921_14790</name>
</gene>
<proteinExistence type="predicted"/>
<reference evidence="1 2" key="1">
    <citation type="submission" date="2020-07" db="EMBL/GenBank/DDBJ databases">
        <title>Thermogemmata thermophila gen. nov., sp. nov., a novel moderate thermophilic planctomycete from a Kamchatka hot spring.</title>
        <authorList>
            <person name="Elcheninov A.G."/>
            <person name="Podosokorskaya O.A."/>
            <person name="Kovaleva O.L."/>
            <person name="Novikov A."/>
            <person name="Bonch-Osmolovskaya E.A."/>
            <person name="Toshchakov S.V."/>
            <person name="Kublanov I.V."/>
        </authorList>
    </citation>
    <scope>NUCLEOTIDE SEQUENCE [LARGE SCALE GENOMIC DNA]</scope>
    <source>
        <strain evidence="1 2">2918</strain>
    </source>
</reference>
<dbReference type="Pfam" id="PF09559">
    <property type="entry name" value="Cas6"/>
    <property type="match status" value="1"/>
</dbReference>
<dbReference type="NCBIfam" id="TIGR02807">
    <property type="entry name" value="cas6_cmx6"/>
    <property type="match status" value="1"/>
</dbReference>
<name>A0A7V9ACX5_9BACT</name>
<evidence type="ECO:0000313" key="1">
    <source>
        <dbReference type="EMBL" id="MBA2227423.1"/>
    </source>
</evidence>
<dbReference type="InterPro" id="IPR014174">
    <property type="entry name" value="CRISPR-assoc_prot_Cas6/Cmx6"/>
</dbReference>
<sequence length="204" mass="22569">MLCDVVFHVEGRFLPTDHAYPLYAALSRRLPKFHDPQGNWRFAPITGQPVGGGLLQLHRQSVLRVRLPEQDVPRVVSLAGKRLDIHGYTVLLGTPHVGCIGAASELRAWLVTFRNNVDPAAFLDTAVEQLQTRGIRGEPSIPVLTSGPHRGQPQRRIIRIKGRSIVGYSLVVRGLSDADSLRLQEEGLGGRIRLGCGFFVPMRM</sequence>